<gene>
    <name evidence="2" type="ORF">TASIC1_0015018900</name>
</gene>
<evidence type="ECO:0000256" key="1">
    <source>
        <dbReference type="SAM" id="MobiDB-lite"/>
    </source>
</evidence>
<accession>A0A6V8R5Y7</accession>
<evidence type="ECO:0000313" key="3">
    <source>
        <dbReference type="Proteomes" id="UP000517252"/>
    </source>
</evidence>
<proteinExistence type="predicted"/>
<comment type="caution">
    <text evidence="2">The sequence shown here is derived from an EMBL/GenBank/DDBJ whole genome shotgun (WGS) entry which is preliminary data.</text>
</comment>
<name>A0A6V8R5Y7_TRIAP</name>
<dbReference type="Proteomes" id="UP000517252">
    <property type="component" value="Unassembled WGS sequence"/>
</dbReference>
<feature type="region of interest" description="Disordered" evidence="1">
    <location>
        <begin position="1"/>
        <end position="22"/>
    </location>
</feature>
<sequence>MAYAHPDEHFFIESDEPQSSTRSFRDTAKMLARSRQETIACELSRLAGEEYLGDIMTHMRHMEACRDLLQPRLFLTIWR</sequence>
<feature type="compositionally biased region" description="Basic and acidic residues" evidence="1">
    <location>
        <begin position="1"/>
        <end position="12"/>
    </location>
</feature>
<evidence type="ECO:0000313" key="2">
    <source>
        <dbReference type="EMBL" id="GFP60020.1"/>
    </source>
</evidence>
<organism evidence="2 3">
    <name type="scientific">Trichoderma asperellum</name>
    <name type="common">Filamentous fungus</name>
    <dbReference type="NCBI Taxonomy" id="101201"/>
    <lineage>
        <taxon>Eukaryota</taxon>
        <taxon>Fungi</taxon>
        <taxon>Dikarya</taxon>
        <taxon>Ascomycota</taxon>
        <taxon>Pezizomycotina</taxon>
        <taxon>Sordariomycetes</taxon>
        <taxon>Hypocreomycetidae</taxon>
        <taxon>Hypocreales</taxon>
        <taxon>Hypocreaceae</taxon>
        <taxon>Trichoderma</taxon>
    </lineage>
</organism>
<protein>
    <submittedName>
        <fullName evidence="2">Uncharacterized protein</fullName>
    </submittedName>
</protein>
<dbReference type="OrthoDB" id="5044337at2759"/>
<reference evidence="2 3" key="1">
    <citation type="submission" date="2020-07" db="EMBL/GenBank/DDBJ databases">
        <title>Trichoderma asperellum IC-1 whole genome shotgun sequence.</title>
        <authorList>
            <person name="Kanamasa S."/>
            <person name="Takahashi H."/>
        </authorList>
    </citation>
    <scope>NUCLEOTIDE SEQUENCE [LARGE SCALE GENOMIC DNA]</scope>
    <source>
        <strain evidence="2 3">IC-1</strain>
    </source>
</reference>
<dbReference type="AlphaFoldDB" id="A0A6V8R5Y7"/>
<dbReference type="EMBL" id="BLZH01000015">
    <property type="protein sequence ID" value="GFP60020.1"/>
    <property type="molecule type" value="Genomic_DNA"/>
</dbReference>